<protein>
    <submittedName>
        <fullName evidence="2">STAS domain-containing protein</fullName>
    </submittedName>
</protein>
<accession>A0ABV7PPD9</accession>
<dbReference type="InterPro" id="IPR036513">
    <property type="entry name" value="STAS_dom_sf"/>
</dbReference>
<evidence type="ECO:0000256" key="1">
    <source>
        <dbReference type="SAM" id="MobiDB-lite"/>
    </source>
</evidence>
<reference evidence="3" key="1">
    <citation type="journal article" date="2019" name="Int. J. Syst. Evol. Microbiol.">
        <title>The Global Catalogue of Microorganisms (GCM) 10K type strain sequencing project: providing services to taxonomists for standard genome sequencing and annotation.</title>
        <authorList>
            <consortium name="The Broad Institute Genomics Platform"/>
            <consortium name="The Broad Institute Genome Sequencing Center for Infectious Disease"/>
            <person name="Wu L."/>
            <person name="Ma J."/>
        </authorList>
    </citation>
    <scope>NUCLEOTIDE SEQUENCE [LARGE SCALE GENOMIC DNA]</scope>
    <source>
        <strain evidence="3">CCM 7480</strain>
    </source>
</reference>
<dbReference type="SUPFAM" id="SSF52091">
    <property type="entry name" value="SpoIIaa-like"/>
    <property type="match status" value="1"/>
</dbReference>
<feature type="region of interest" description="Disordered" evidence="1">
    <location>
        <begin position="1"/>
        <end position="39"/>
    </location>
</feature>
<evidence type="ECO:0000313" key="3">
    <source>
        <dbReference type="Proteomes" id="UP001595665"/>
    </source>
</evidence>
<comment type="caution">
    <text evidence="2">The sequence shown here is derived from an EMBL/GenBank/DDBJ whole genome shotgun (WGS) entry which is preliminary data.</text>
</comment>
<name>A0ABV7PPD9_9BURK</name>
<gene>
    <name evidence="2" type="ORF">ACFOPH_17420</name>
</gene>
<keyword evidence="3" id="KW-1185">Reference proteome</keyword>
<organism evidence="2 3">
    <name type="scientific">Massilia haematophila</name>
    <dbReference type="NCBI Taxonomy" id="457923"/>
    <lineage>
        <taxon>Bacteria</taxon>
        <taxon>Pseudomonadati</taxon>
        <taxon>Pseudomonadota</taxon>
        <taxon>Betaproteobacteria</taxon>
        <taxon>Burkholderiales</taxon>
        <taxon>Oxalobacteraceae</taxon>
        <taxon>Telluria group</taxon>
        <taxon>Massilia</taxon>
    </lineage>
</organism>
<feature type="compositionally biased region" description="Basic and acidic residues" evidence="1">
    <location>
        <begin position="22"/>
        <end position="39"/>
    </location>
</feature>
<feature type="compositionally biased region" description="Low complexity" evidence="1">
    <location>
        <begin position="75"/>
        <end position="86"/>
    </location>
</feature>
<sequence>MGLFSFLKKKNDSLPEAPATRLRADEASRLTSEAERERQRDIARATAAKIDAIELAMTTDLFDDLDTGWGSSHRPPAAAAPLAPGADTEPGPLTDQPDAAAMPASAPVVEESAILYANGQADLAEQMLRDSLVELGRGERLPWWMLFDLYQVQGREQAFESIAIDYASHFETSPPAYVERLPRVAPQQAFAGVAPVMRLGAALDAGVAAQLQSLRAPVSAGKPVRLDFGAVRSASLEACAALLAGLQDLRATGQDIELAGADALLAVLRPKLAIGERAGGEAPWLLLLELLQLLDREKDFEETAMDYCVTFEVSPPSFEAPLRGVPAAAPGAIDAGSAPGAAGQRFLLPPVVDGDIAPLLAAIDGYAAQAATTETPVPIAGTADATAASIVLDCSRLARIGFGAANALHGRLRALAADGRQVELRELNHMVAALLRLLNYGDCARLYAHKY</sequence>
<feature type="region of interest" description="Disordered" evidence="1">
    <location>
        <begin position="67"/>
        <end position="104"/>
    </location>
</feature>
<dbReference type="Proteomes" id="UP001595665">
    <property type="component" value="Unassembled WGS sequence"/>
</dbReference>
<proteinExistence type="predicted"/>
<evidence type="ECO:0000313" key="2">
    <source>
        <dbReference type="EMBL" id="MFC3460015.1"/>
    </source>
</evidence>
<dbReference type="RefSeq" id="WP_379736632.1">
    <property type="nucleotide sequence ID" value="NZ_JBHRVV010000001.1"/>
</dbReference>
<dbReference type="EMBL" id="JBHRVV010000001">
    <property type="protein sequence ID" value="MFC3460015.1"/>
    <property type="molecule type" value="Genomic_DNA"/>
</dbReference>